<evidence type="ECO:0000256" key="4">
    <source>
        <dbReference type="ARBA" id="ARBA00022692"/>
    </source>
</evidence>
<dbReference type="PANTHER" id="PTHR40765:SF2">
    <property type="entry name" value="ESX-2 SECRETION SYSTEM ATPASE ECCB2"/>
    <property type="match status" value="1"/>
</dbReference>
<dbReference type="Gene3D" id="2.40.50.910">
    <property type="entry name" value="Type VII secretion system EccB, repeat 3 domain"/>
    <property type="match status" value="1"/>
</dbReference>
<evidence type="ECO:0000256" key="6">
    <source>
        <dbReference type="ARBA" id="ARBA00022801"/>
    </source>
</evidence>
<evidence type="ECO:0000313" key="11">
    <source>
        <dbReference type="EMBL" id="RXS58430.1"/>
    </source>
</evidence>
<dbReference type="GeneID" id="95782501"/>
<dbReference type="Gene3D" id="3.30.2390.20">
    <property type="entry name" value="Type VII secretion system EccB, repeat 1 domain"/>
    <property type="match status" value="1"/>
</dbReference>
<dbReference type="InterPro" id="IPR042485">
    <property type="entry name" value="T7SS_EccB_R3"/>
</dbReference>
<name>A0A4Q1QVM1_9ACTN</name>
<feature type="region of interest" description="Disordered" evidence="10">
    <location>
        <begin position="490"/>
        <end position="514"/>
    </location>
</feature>
<evidence type="ECO:0000256" key="10">
    <source>
        <dbReference type="SAM" id="MobiDB-lite"/>
    </source>
</evidence>
<keyword evidence="9" id="KW-0472">Membrane</keyword>
<evidence type="ECO:0000256" key="7">
    <source>
        <dbReference type="ARBA" id="ARBA00022840"/>
    </source>
</evidence>
<dbReference type="InterPro" id="IPR044857">
    <property type="entry name" value="T7SS_EccB_R1"/>
</dbReference>
<evidence type="ECO:0000256" key="8">
    <source>
        <dbReference type="ARBA" id="ARBA00022989"/>
    </source>
</evidence>
<accession>A0A4Q1QVM1</accession>
<keyword evidence="5" id="KW-0547">Nucleotide-binding</keyword>
<dbReference type="RefSeq" id="WP_129251187.1">
    <property type="nucleotide sequence ID" value="NZ_JABZEL010000008.1"/>
</dbReference>
<sequence>MASRRDELNAYSFARKRTNAAFLKPLPNGSIESAPKPLKAVVPSIVMGVVVLVGFGACGILKPVAPQGWDTVGANVVVGSDSTTRYVVLPNTDAGGKSHKLLHPVLNLASARLLLDPNKFHVVQVKDSELDGKLPHGPAVGIPYAPDRLPGTDEVDKPKVWAVCDRPGSGENSKPQQTVFVLGGKDKDLVEGKGKLDNDQALYIEDPKGLRWLVDEKGVAFQFDATLGGKIAPAQGAEKANSDLQRIIFGDSAEPQKVSQQFMDTLIKSPVPIAMPRISGAGKRTTAMGVPDSVRTIGTVLQARDSRQKYVVQADGVYKVSDFVANLLLEGQNAKDVHPDGTAMKPAEVSTTSMTLKQDAEGHAETYLGKIQGTDIDMPWPTETVSAANNFKQGSQTGGLISPTDNGVSCSVYKGTSTKYPGEANKKLGFPNGVPNMQTWVGKDYPAKIAPGASSYVTPGNGLLYRQASTPSAKFGSLFLVTDTGLRYSVPENNDGEKAGKANQEGGQSQLRLGYKDAHPPLILKTWSELLSAGPSLDVQSAHKPQAS</sequence>
<evidence type="ECO:0000313" key="12">
    <source>
        <dbReference type="Proteomes" id="UP000289482"/>
    </source>
</evidence>
<protein>
    <submittedName>
        <fullName evidence="11">Type VII secretion protein EccB</fullName>
    </submittedName>
</protein>
<dbReference type="GO" id="GO:0005524">
    <property type="term" value="F:ATP binding"/>
    <property type="evidence" value="ECO:0007669"/>
    <property type="project" value="UniProtKB-KW"/>
</dbReference>
<keyword evidence="7" id="KW-0067">ATP-binding</keyword>
<reference evidence="11 12" key="1">
    <citation type="submission" date="2019-01" db="EMBL/GenBank/DDBJ databases">
        <title>Draft genome sequences of the type strain Streptomyces sioyaensis DSM 40032 and its novel strain, TM32, a thermotolerant antibiotics-producing actinobacterium.</title>
        <authorList>
            <person name="Nakaew N."/>
            <person name="Lumyong S."/>
            <person name="Sloan W.T."/>
            <person name="Sungthong R."/>
        </authorList>
    </citation>
    <scope>NUCLEOTIDE SEQUENCE [LARGE SCALE GENOMIC DNA]</scope>
    <source>
        <strain evidence="11 12">DSM 40032</strain>
    </source>
</reference>
<dbReference type="GO" id="GO:0005886">
    <property type="term" value="C:plasma membrane"/>
    <property type="evidence" value="ECO:0007669"/>
    <property type="project" value="UniProtKB-SubCell"/>
</dbReference>
<keyword evidence="12" id="KW-1185">Reference proteome</keyword>
<evidence type="ECO:0000256" key="9">
    <source>
        <dbReference type="ARBA" id="ARBA00023136"/>
    </source>
</evidence>
<evidence type="ECO:0000256" key="1">
    <source>
        <dbReference type="ARBA" id="ARBA00004162"/>
    </source>
</evidence>
<proteinExistence type="inferred from homology"/>
<evidence type="ECO:0000256" key="3">
    <source>
        <dbReference type="ARBA" id="ARBA00022475"/>
    </source>
</evidence>
<evidence type="ECO:0000256" key="2">
    <source>
        <dbReference type="ARBA" id="ARBA00008149"/>
    </source>
</evidence>
<dbReference type="Proteomes" id="UP000289482">
    <property type="component" value="Unassembled WGS sequence"/>
</dbReference>
<evidence type="ECO:0000256" key="5">
    <source>
        <dbReference type="ARBA" id="ARBA00022741"/>
    </source>
</evidence>
<organism evidence="11 12">
    <name type="scientific">Streptomyces sioyaensis</name>
    <dbReference type="NCBI Taxonomy" id="67364"/>
    <lineage>
        <taxon>Bacteria</taxon>
        <taxon>Bacillati</taxon>
        <taxon>Actinomycetota</taxon>
        <taxon>Actinomycetes</taxon>
        <taxon>Kitasatosporales</taxon>
        <taxon>Streptomycetaceae</taxon>
        <taxon>Streptomyces</taxon>
    </lineage>
</organism>
<comment type="caution">
    <text evidence="11">The sequence shown here is derived from an EMBL/GenBank/DDBJ whole genome shotgun (WGS) entry which is preliminary data.</text>
</comment>
<keyword evidence="4" id="KW-0812">Transmembrane</keyword>
<keyword evidence="3" id="KW-1003">Cell membrane</keyword>
<dbReference type="Pfam" id="PF05108">
    <property type="entry name" value="T7SS_ESX1_EccB"/>
    <property type="match status" value="1"/>
</dbReference>
<dbReference type="GO" id="GO:0005576">
    <property type="term" value="C:extracellular region"/>
    <property type="evidence" value="ECO:0007669"/>
    <property type="project" value="TreeGrafter"/>
</dbReference>
<dbReference type="GO" id="GO:0016787">
    <property type="term" value="F:hydrolase activity"/>
    <property type="evidence" value="ECO:0007669"/>
    <property type="project" value="UniProtKB-KW"/>
</dbReference>
<comment type="similarity">
    <text evidence="2">Belongs to the EccB family.</text>
</comment>
<dbReference type="InterPro" id="IPR007795">
    <property type="entry name" value="T7SS_EccB"/>
</dbReference>
<dbReference type="AlphaFoldDB" id="A0A4Q1QVM1"/>
<keyword evidence="8" id="KW-1133">Transmembrane helix</keyword>
<comment type="subcellular location">
    <subcellularLocation>
        <location evidence="1">Cell membrane</location>
        <topology evidence="1">Single-pass membrane protein</topology>
    </subcellularLocation>
</comment>
<dbReference type="PANTHER" id="PTHR40765">
    <property type="entry name" value="ESX-2 SECRETION SYSTEM ATPASE ECCB2"/>
    <property type="match status" value="1"/>
</dbReference>
<gene>
    <name evidence="11" type="ORF">EST54_31945</name>
</gene>
<dbReference type="EMBL" id="SDIF01000187">
    <property type="protein sequence ID" value="RXS58430.1"/>
    <property type="molecule type" value="Genomic_DNA"/>
</dbReference>
<keyword evidence="6" id="KW-0378">Hydrolase</keyword>